<dbReference type="InterPro" id="IPR039422">
    <property type="entry name" value="MarR/SlyA-like"/>
</dbReference>
<dbReference type="PANTHER" id="PTHR33164:SF44">
    <property type="entry name" value="TRANSCRIPTIONAL REGULATORY PROTEIN"/>
    <property type="match status" value="1"/>
</dbReference>
<keyword evidence="1" id="KW-0805">Transcription regulation</keyword>
<dbReference type="PROSITE" id="PS50995">
    <property type="entry name" value="HTH_MARR_2"/>
    <property type="match status" value="1"/>
</dbReference>
<reference evidence="5" key="1">
    <citation type="journal article" date="2014" name="Int. J. Syst. Evol. Microbiol.">
        <title>Complete genome of a new Firmicutes species belonging to the dominant human colonic microbiota ('Ruminococcus bicirculans') reveals two chromosomes and a selective capacity to utilize plant glucans.</title>
        <authorList>
            <consortium name="NISC Comparative Sequencing Program"/>
            <person name="Wegmann U."/>
            <person name="Louis P."/>
            <person name="Goesmann A."/>
            <person name="Henrissat B."/>
            <person name="Duncan S.H."/>
            <person name="Flint H.J."/>
        </authorList>
    </citation>
    <scope>NUCLEOTIDE SEQUENCE</scope>
    <source>
        <strain evidence="5">NBRC 107169</strain>
    </source>
</reference>
<dbReference type="EMBL" id="BSNI01000001">
    <property type="protein sequence ID" value="GLQ16044.1"/>
    <property type="molecule type" value="Genomic_DNA"/>
</dbReference>
<comment type="caution">
    <text evidence="5">The sequence shown here is derived from an EMBL/GenBank/DDBJ whole genome shotgun (WGS) entry which is preliminary data.</text>
</comment>
<keyword evidence="2" id="KW-0238">DNA-binding</keyword>
<evidence type="ECO:0000256" key="3">
    <source>
        <dbReference type="ARBA" id="ARBA00023163"/>
    </source>
</evidence>
<dbReference type="InterPro" id="IPR036390">
    <property type="entry name" value="WH_DNA-bd_sf"/>
</dbReference>
<organism evidence="5 6">
    <name type="scientific">Maritalea porphyrae</name>
    <dbReference type="NCBI Taxonomy" id="880732"/>
    <lineage>
        <taxon>Bacteria</taxon>
        <taxon>Pseudomonadati</taxon>
        <taxon>Pseudomonadota</taxon>
        <taxon>Alphaproteobacteria</taxon>
        <taxon>Hyphomicrobiales</taxon>
        <taxon>Devosiaceae</taxon>
        <taxon>Maritalea</taxon>
    </lineage>
</organism>
<dbReference type="PROSITE" id="PS01117">
    <property type="entry name" value="HTH_MARR_1"/>
    <property type="match status" value="1"/>
</dbReference>
<evidence type="ECO:0000313" key="6">
    <source>
        <dbReference type="Proteomes" id="UP001161405"/>
    </source>
</evidence>
<keyword evidence="6" id="KW-1185">Reference proteome</keyword>
<evidence type="ECO:0000256" key="1">
    <source>
        <dbReference type="ARBA" id="ARBA00023015"/>
    </source>
</evidence>
<feature type="domain" description="HTH marR-type" evidence="4">
    <location>
        <begin position="34"/>
        <end position="166"/>
    </location>
</feature>
<dbReference type="SUPFAM" id="SSF46785">
    <property type="entry name" value="Winged helix' DNA-binding domain"/>
    <property type="match status" value="1"/>
</dbReference>
<dbReference type="InterPro" id="IPR036388">
    <property type="entry name" value="WH-like_DNA-bd_sf"/>
</dbReference>
<keyword evidence="3" id="KW-0804">Transcription</keyword>
<protein>
    <submittedName>
        <fullName evidence="5">MarR family transcriptional regulator</fullName>
    </submittedName>
</protein>
<dbReference type="InterPro" id="IPR023187">
    <property type="entry name" value="Tscrpt_reg_MarR-type_CS"/>
</dbReference>
<evidence type="ECO:0000256" key="2">
    <source>
        <dbReference type="ARBA" id="ARBA00023125"/>
    </source>
</evidence>
<proteinExistence type="predicted"/>
<dbReference type="Gene3D" id="1.10.10.10">
    <property type="entry name" value="Winged helix-like DNA-binding domain superfamily/Winged helix DNA-binding domain"/>
    <property type="match status" value="1"/>
</dbReference>
<evidence type="ECO:0000313" key="5">
    <source>
        <dbReference type="EMBL" id="GLQ16044.1"/>
    </source>
</evidence>
<dbReference type="Proteomes" id="UP001161405">
    <property type="component" value="Unassembled WGS sequence"/>
</dbReference>
<dbReference type="Pfam" id="PF12802">
    <property type="entry name" value="MarR_2"/>
    <property type="match status" value="1"/>
</dbReference>
<sequence length="182" mass="20489">MMKGSMPATKINVNKTDINLSVVNEPAESSAEMPLDLMGLLFFAYRDFVRDADALLSKQGFGRAHHRVLYFVNLRPGMTVADLLDILKITKQSLARVLRQLVDSGYIEQRPGPVDRRQRLLFPTITGAEFFETLSTSQAQRIARALEPMPKETRALVTQFLASMIDPEDQATLENLNLVEHD</sequence>
<accession>A0ABQ5UMI8</accession>
<reference evidence="5" key="2">
    <citation type="submission" date="2023-01" db="EMBL/GenBank/DDBJ databases">
        <title>Draft genome sequence of Maritalea porphyrae strain NBRC 107169.</title>
        <authorList>
            <person name="Sun Q."/>
            <person name="Mori K."/>
        </authorList>
    </citation>
    <scope>NUCLEOTIDE SEQUENCE</scope>
    <source>
        <strain evidence="5">NBRC 107169</strain>
    </source>
</reference>
<gene>
    <name evidence="5" type="primary">petP</name>
    <name evidence="5" type="ORF">GCM10007879_02930</name>
</gene>
<dbReference type="InterPro" id="IPR000835">
    <property type="entry name" value="HTH_MarR-typ"/>
</dbReference>
<dbReference type="SMART" id="SM00347">
    <property type="entry name" value="HTH_MARR"/>
    <property type="match status" value="1"/>
</dbReference>
<dbReference type="PANTHER" id="PTHR33164">
    <property type="entry name" value="TRANSCRIPTIONAL REGULATOR, MARR FAMILY"/>
    <property type="match status" value="1"/>
</dbReference>
<name>A0ABQ5UMI8_9HYPH</name>
<evidence type="ECO:0000259" key="4">
    <source>
        <dbReference type="PROSITE" id="PS50995"/>
    </source>
</evidence>